<evidence type="ECO:0000313" key="3">
    <source>
        <dbReference type="Proteomes" id="UP001596242"/>
    </source>
</evidence>
<keyword evidence="3" id="KW-1185">Reference proteome</keyword>
<name>A0ABW1LVX2_9ACTN</name>
<dbReference type="RefSeq" id="WP_386394746.1">
    <property type="nucleotide sequence ID" value="NZ_JBHSPT010000014.1"/>
</dbReference>
<dbReference type="Proteomes" id="UP001596242">
    <property type="component" value="Unassembled WGS sequence"/>
</dbReference>
<evidence type="ECO:0000313" key="2">
    <source>
        <dbReference type="EMBL" id="MFC6055363.1"/>
    </source>
</evidence>
<comment type="caution">
    <text evidence="2">The sequence shown here is derived from an EMBL/GenBank/DDBJ whole genome shotgun (WGS) entry which is preliminary data.</text>
</comment>
<proteinExistence type="predicted"/>
<sequence>MRRGLVHLLAWLLATGAAVTLSWWGVHTVMAGTAYDPPRALPLPAGDATTQESKPVSSSTRRPSDGEPSKDAEDDKNGEGSKDKGAGKNAKDTEDAEDSDAKASESSRRSAREPGGTSAAPEPRPADPGPAGGDPAPATSGEVKAYDTAGGRAVFDLGKTSASLVSATPGAGWSMQVWKTESWIRVEFASGADRVSVFCTWHDGPPRVEIGTY</sequence>
<gene>
    <name evidence="2" type="ORF">ACFP50_07770</name>
</gene>
<evidence type="ECO:0008006" key="4">
    <source>
        <dbReference type="Google" id="ProtNLM"/>
    </source>
</evidence>
<dbReference type="EMBL" id="JBHSPT010000014">
    <property type="protein sequence ID" value="MFC6055363.1"/>
    <property type="molecule type" value="Genomic_DNA"/>
</dbReference>
<evidence type="ECO:0000256" key="1">
    <source>
        <dbReference type="SAM" id="MobiDB-lite"/>
    </source>
</evidence>
<accession>A0ABW1LVX2</accession>
<feature type="region of interest" description="Disordered" evidence="1">
    <location>
        <begin position="41"/>
        <end position="145"/>
    </location>
</feature>
<reference evidence="3" key="1">
    <citation type="journal article" date="2019" name="Int. J. Syst. Evol. Microbiol.">
        <title>The Global Catalogue of Microorganisms (GCM) 10K type strain sequencing project: providing services to taxonomists for standard genome sequencing and annotation.</title>
        <authorList>
            <consortium name="The Broad Institute Genomics Platform"/>
            <consortium name="The Broad Institute Genome Sequencing Center for Infectious Disease"/>
            <person name="Wu L."/>
            <person name="Ma J."/>
        </authorList>
    </citation>
    <scope>NUCLEOTIDE SEQUENCE [LARGE SCALE GENOMIC DNA]</scope>
    <source>
        <strain evidence="3">JCM 12763</strain>
    </source>
</reference>
<feature type="compositionally biased region" description="Polar residues" evidence="1">
    <location>
        <begin position="48"/>
        <end position="61"/>
    </location>
</feature>
<organism evidence="2 3">
    <name type="scientific">Streptomyces pratens</name>
    <dbReference type="NCBI Taxonomy" id="887456"/>
    <lineage>
        <taxon>Bacteria</taxon>
        <taxon>Bacillati</taxon>
        <taxon>Actinomycetota</taxon>
        <taxon>Actinomycetes</taxon>
        <taxon>Kitasatosporales</taxon>
        <taxon>Streptomycetaceae</taxon>
        <taxon>Streptomyces</taxon>
    </lineage>
</organism>
<protein>
    <recommendedName>
        <fullName evidence="4">Secreted protein</fullName>
    </recommendedName>
</protein>
<feature type="compositionally biased region" description="Basic and acidic residues" evidence="1">
    <location>
        <begin position="62"/>
        <end position="112"/>
    </location>
</feature>